<feature type="domain" description="Zn(2)-C6 fungal-type" evidence="4">
    <location>
        <begin position="15"/>
        <end position="44"/>
    </location>
</feature>
<dbReference type="SMART" id="SM00906">
    <property type="entry name" value="Fungal_trans"/>
    <property type="match status" value="1"/>
</dbReference>
<dbReference type="InterPro" id="IPR050987">
    <property type="entry name" value="AtrR-like"/>
</dbReference>
<feature type="region of interest" description="Disordered" evidence="3">
    <location>
        <begin position="191"/>
        <end position="211"/>
    </location>
</feature>
<dbReference type="EMBL" id="KZ613956">
    <property type="protein sequence ID" value="PMD33528.1"/>
    <property type="molecule type" value="Genomic_DNA"/>
</dbReference>
<dbReference type="PROSITE" id="PS50048">
    <property type="entry name" value="ZN2_CY6_FUNGAL_2"/>
    <property type="match status" value="1"/>
</dbReference>
<dbReference type="STRING" id="1149755.A0A2J6R4T0"/>
<dbReference type="CDD" id="cd00067">
    <property type="entry name" value="GAL4"/>
    <property type="match status" value="1"/>
</dbReference>
<dbReference type="InterPro" id="IPR007219">
    <property type="entry name" value="XnlR_reg_dom"/>
</dbReference>
<dbReference type="CDD" id="cd12148">
    <property type="entry name" value="fungal_TF_MHR"/>
    <property type="match status" value="1"/>
</dbReference>
<evidence type="ECO:0000313" key="6">
    <source>
        <dbReference type="Proteomes" id="UP000235786"/>
    </source>
</evidence>
<dbReference type="SMART" id="SM00066">
    <property type="entry name" value="GAL4"/>
    <property type="match status" value="1"/>
</dbReference>
<dbReference type="OrthoDB" id="39175at2759"/>
<dbReference type="SUPFAM" id="SSF57701">
    <property type="entry name" value="Zn2/Cys6 DNA-binding domain"/>
    <property type="match status" value="1"/>
</dbReference>
<dbReference type="GO" id="GO:0006351">
    <property type="term" value="P:DNA-templated transcription"/>
    <property type="evidence" value="ECO:0007669"/>
    <property type="project" value="InterPro"/>
</dbReference>
<dbReference type="GO" id="GO:0003677">
    <property type="term" value="F:DNA binding"/>
    <property type="evidence" value="ECO:0007669"/>
    <property type="project" value="InterPro"/>
</dbReference>
<protein>
    <recommendedName>
        <fullName evidence="4">Zn(2)-C6 fungal-type domain-containing protein</fullName>
    </recommendedName>
</protein>
<gene>
    <name evidence="5" type="ORF">L207DRAFT_470011</name>
</gene>
<evidence type="ECO:0000313" key="5">
    <source>
        <dbReference type="EMBL" id="PMD33528.1"/>
    </source>
</evidence>
<dbReference type="AlphaFoldDB" id="A0A2J6R4T0"/>
<reference evidence="5 6" key="1">
    <citation type="submission" date="2016-04" db="EMBL/GenBank/DDBJ databases">
        <title>A degradative enzymes factory behind the ericoid mycorrhizal symbiosis.</title>
        <authorList>
            <consortium name="DOE Joint Genome Institute"/>
            <person name="Martino E."/>
            <person name="Morin E."/>
            <person name="Grelet G."/>
            <person name="Kuo A."/>
            <person name="Kohler A."/>
            <person name="Daghino S."/>
            <person name="Barry K."/>
            <person name="Choi C."/>
            <person name="Cichocki N."/>
            <person name="Clum A."/>
            <person name="Copeland A."/>
            <person name="Hainaut M."/>
            <person name="Haridas S."/>
            <person name="Labutti K."/>
            <person name="Lindquist E."/>
            <person name="Lipzen A."/>
            <person name="Khouja H.-R."/>
            <person name="Murat C."/>
            <person name="Ohm R."/>
            <person name="Olson A."/>
            <person name="Spatafora J."/>
            <person name="Veneault-Fourrey C."/>
            <person name="Henrissat B."/>
            <person name="Grigoriev I."/>
            <person name="Martin F."/>
            <person name="Perotto S."/>
        </authorList>
    </citation>
    <scope>NUCLEOTIDE SEQUENCE [LARGE SCALE GENOMIC DNA]</scope>
    <source>
        <strain evidence="5 6">F</strain>
    </source>
</reference>
<dbReference type="Pfam" id="PF00172">
    <property type="entry name" value="Zn_clus"/>
    <property type="match status" value="1"/>
</dbReference>
<dbReference type="Pfam" id="PF04082">
    <property type="entry name" value="Fungal_trans"/>
    <property type="match status" value="1"/>
</dbReference>
<evidence type="ECO:0000256" key="3">
    <source>
        <dbReference type="SAM" id="MobiDB-lite"/>
    </source>
</evidence>
<dbReference type="InterPro" id="IPR036864">
    <property type="entry name" value="Zn2-C6_fun-type_DNA-bd_sf"/>
</dbReference>
<evidence type="ECO:0000259" key="4">
    <source>
        <dbReference type="PROSITE" id="PS50048"/>
    </source>
</evidence>
<proteinExistence type="predicted"/>
<dbReference type="PANTHER" id="PTHR46910:SF25">
    <property type="entry name" value="ABC-TRANSPORTER-REGULATING TRANSCRIPTION FACTOR"/>
    <property type="match status" value="1"/>
</dbReference>
<evidence type="ECO:0000256" key="1">
    <source>
        <dbReference type="ARBA" id="ARBA00022723"/>
    </source>
</evidence>
<accession>A0A2J6R4T0</accession>
<dbReference type="GO" id="GO:0008270">
    <property type="term" value="F:zinc ion binding"/>
    <property type="evidence" value="ECO:0007669"/>
    <property type="project" value="InterPro"/>
</dbReference>
<dbReference type="GO" id="GO:0000981">
    <property type="term" value="F:DNA-binding transcription factor activity, RNA polymerase II-specific"/>
    <property type="evidence" value="ECO:0007669"/>
    <property type="project" value="InterPro"/>
</dbReference>
<dbReference type="Proteomes" id="UP000235786">
    <property type="component" value="Unassembled WGS sequence"/>
</dbReference>
<keyword evidence="6" id="KW-1185">Reference proteome</keyword>
<dbReference type="PROSITE" id="PS00463">
    <property type="entry name" value="ZN2_CY6_FUNGAL_1"/>
    <property type="match status" value="1"/>
</dbReference>
<organism evidence="5 6">
    <name type="scientific">Hyaloscypha variabilis (strain UAMH 11265 / GT02V1 / F)</name>
    <name type="common">Meliniomyces variabilis</name>
    <dbReference type="NCBI Taxonomy" id="1149755"/>
    <lineage>
        <taxon>Eukaryota</taxon>
        <taxon>Fungi</taxon>
        <taxon>Dikarya</taxon>
        <taxon>Ascomycota</taxon>
        <taxon>Pezizomycotina</taxon>
        <taxon>Leotiomycetes</taxon>
        <taxon>Helotiales</taxon>
        <taxon>Hyaloscyphaceae</taxon>
        <taxon>Hyaloscypha</taxon>
        <taxon>Hyaloscypha variabilis</taxon>
    </lineage>
</organism>
<dbReference type="InterPro" id="IPR001138">
    <property type="entry name" value="Zn2Cys6_DnaBD"/>
</dbReference>
<dbReference type="PANTHER" id="PTHR46910">
    <property type="entry name" value="TRANSCRIPTION FACTOR PDR1"/>
    <property type="match status" value="1"/>
</dbReference>
<sequence>MGPNAAKRSAKCVNACNHCRVKKIKCNGGVRCLNCVTHNQECIFPVPHRRSRSNLREENQLLAERLSRMEAFLANKAATQRTMTPPESMDQHPSEVLVHESPTQASDSAPQVRASFSNSVQIEPGGTMQSILETNEVEVDAMHITPPSYEMTGYAQYQAPEYQPSVSPSTTINNQADNVPVAGSLAINRSEPKQSINSPQNPSPEHHGPSSFLSICSKSGLRWVTEQTGATDFIDYARALASEISKNLKLKANRIRDRAPELDPETAWRYSNAYLDEGPELALGIINPEDFRTRLQAHFENGNVTVEDPAWYAMRNTVYAWGCRLEWSREHGAASFAEAQSQAWRYFENALSVHTELIYSESGLLAVEALFAMSCFVEGLSSPAVEYMLCSSTARLAQAKGLHLHPLDSWDLDENTIVYRSWLFWTIYCYEKHISYRSGRPSCIDDDDISCQIPTTKVPGSRMNIEFLTACVKHAQIASRVSKRLATVKAYTQTPRELVQTVSEMDSLLEDWRKSLPDHLQPSHPIKHSNIPEGLLMCHVLYIRYAYYGSLLAIHTIFTYPWTTAIITTDHSTAFRDQVALSTDTVVGASRNIILTTKYIDVDNSSPVWMAFYYPFTGLINLFVHILKYPGLPSASSDVALMDIVAGHFGRVEYLTSSQLAFPFIREITALANQMVKKARNRAPEEVTVFRPQIPMLSSLMDEPMSSFGIGNLNDFSNIDIVGFDMENWGPLSQMSPTGFM</sequence>
<keyword evidence="1" id="KW-0479">Metal-binding</keyword>
<keyword evidence="2" id="KW-0539">Nucleus</keyword>
<evidence type="ECO:0000256" key="2">
    <source>
        <dbReference type="ARBA" id="ARBA00023242"/>
    </source>
</evidence>
<dbReference type="Gene3D" id="4.10.240.10">
    <property type="entry name" value="Zn(2)-C6 fungal-type DNA-binding domain"/>
    <property type="match status" value="1"/>
</dbReference>
<name>A0A2J6R4T0_HYAVF</name>